<dbReference type="EMBL" id="MFTC01000006">
    <property type="protein sequence ID" value="OGI52821.1"/>
    <property type="molecule type" value="Genomic_DNA"/>
</dbReference>
<gene>
    <name evidence="1" type="ORF">A3A87_03045</name>
</gene>
<reference evidence="1 2" key="1">
    <citation type="journal article" date="2016" name="Nat. Commun.">
        <title>Thousands of microbial genomes shed light on interconnected biogeochemical processes in an aquifer system.</title>
        <authorList>
            <person name="Anantharaman K."/>
            <person name="Brown C.T."/>
            <person name="Hug L.A."/>
            <person name="Sharon I."/>
            <person name="Castelle C.J."/>
            <person name="Probst A.J."/>
            <person name="Thomas B.C."/>
            <person name="Singh A."/>
            <person name="Wilkins M.J."/>
            <person name="Karaoz U."/>
            <person name="Brodie E.L."/>
            <person name="Williams K.H."/>
            <person name="Hubbard S.S."/>
            <person name="Banfield J.F."/>
        </authorList>
    </citation>
    <scope>NUCLEOTIDE SEQUENCE [LARGE SCALE GENOMIC DNA]</scope>
</reference>
<proteinExistence type="predicted"/>
<comment type="caution">
    <text evidence="1">The sequence shown here is derived from an EMBL/GenBank/DDBJ whole genome shotgun (WGS) entry which is preliminary data.</text>
</comment>
<name>A0A1F6U638_9PROT</name>
<dbReference type="Proteomes" id="UP000179037">
    <property type="component" value="Unassembled WGS sequence"/>
</dbReference>
<dbReference type="AlphaFoldDB" id="A0A1F6U638"/>
<organism evidence="1 2">
    <name type="scientific">Candidatus Muproteobacteria bacterium RIFCSPLOWO2_01_FULL_60_18</name>
    <dbReference type="NCBI Taxonomy" id="1817768"/>
    <lineage>
        <taxon>Bacteria</taxon>
        <taxon>Pseudomonadati</taxon>
        <taxon>Pseudomonadota</taxon>
        <taxon>Candidatus Muproteobacteria</taxon>
    </lineage>
</organism>
<evidence type="ECO:0000313" key="1">
    <source>
        <dbReference type="EMBL" id="OGI52821.1"/>
    </source>
</evidence>
<accession>A0A1F6U638</accession>
<evidence type="ECO:0000313" key="2">
    <source>
        <dbReference type="Proteomes" id="UP000179037"/>
    </source>
</evidence>
<sequence>MNSAKNFVEPRRAAKHGVLTGDDLRLGLYAGGNERGDEVTRAHVLGERAADCFGDVVREFRRGHRGPSLR</sequence>
<protein>
    <submittedName>
        <fullName evidence="1">Uncharacterized protein</fullName>
    </submittedName>
</protein>